<comment type="caution">
    <text evidence="3">The sequence shown here is derived from an EMBL/GenBank/DDBJ whole genome shotgun (WGS) entry which is preliminary data.</text>
</comment>
<dbReference type="OrthoDB" id="4948468at2"/>
<organism evidence="3 4">
    <name type="scientific">Pseudarthrobacter siccitolerans</name>
    <dbReference type="NCBI Taxonomy" id="861266"/>
    <lineage>
        <taxon>Bacteria</taxon>
        <taxon>Bacillati</taxon>
        <taxon>Actinomycetota</taxon>
        <taxon>Actinomycetes</taxon>
        <taxon>Micrococcales</taxon>
        <taxon>Micrococcaceae</taxon>
        <taxon>Pseudarthrobacter</taxon>
    </lineage>
</organism>
<dbReference type="AlphaFoldDB" id="A0A024GXP6"/>
<reference evidence="4" key="1">
    <citation type="journal article" date="2014" name="Genome Announc.">
        <title>Genome Sequence of Arthrobacter siccitolerans 4J27, a Xeroprotectant-Producing Desiccation-Tolerant Microorganism.</title>
        <authorList>
            <person name="Manzanera M."/>
            <person name="Santa-Cruz-Calvo L."/>
            <person name="Vilchez J.I."/>
            <person name="Garcia-Fontana C."/>
            <person name="Silva-Castro G.A."/>
            <person name="Calvo C."/>
            <person name="Gonzalez-Lopez J."/>
        </authorList>
    </citation>
    <scope>NUCLEOTIDE SEQUENCE [LARGE SCALE GENOMIC DNA]</scope>
    <source>
        <strain evidence="4">4J27</strain>
    </source>
</reference>
<feature type="compositionally biased region" description="Low complexity" evidence="1">
    <location>
        <begin position="151"/>
        <end position="178"/>
    </location>
</feature>
<keyword evidence="4" id="KW-1185">Reference proteome</keyword>
<keyword evidence="2" id="KW-0472">Membrane</keyword>
<keyword evidence="2" id="KW-1133">Transmembrane helix</keyword>
<feature type="region of interest" description="Disordered" evidence="1">
    <location>
        <begin position="130"/>
        <end position="247"/>
    </location>
</feature>
<evidence type="ECO:0000313" key="4">
    <source>
        <dbReference type="Proteomes" id="UP000035722"/>
    </source>
</evidence>
<gene>
    <name evidence="3" type="ORF">ARTSIC4J27_180</name>
</gene>
<dbReference type="Proteomes" id="UP000035722">
    <property type="component" value="Unassembled WGS sequence"/>
</dbReference>
<sequence length="247" mass="23869">MSDTAGSRREGTVDQLLLEADLGGDSQLRPVLMELQALGTVAPQPSAEVLALMAGAPAAEAPTVPAAQAPAAPVDELAARRRAKRRIALTTLSVAVSLGAGGAVAAASDQGIRHSFTQLNQAVTSFITGSAGSAGPAGDQAGRPATPAPTAPTAAVPAGTPTGDPASVPADPAAAHPAATPPSGGPAAAENANGQRTSPGTPGEVPASETLPGAIPGQIADGLGKQPEVPVPSQVPLPGTLPAVPLP</sequence>
<evidence type="ECO:0000256" key="1">
    <source>
        <dbReference type="SAM" id="MobiDB-lite"/>
    </source>
</evidence>
<proteinExistence type="predicted"/>
<keyword evidence="2" id="KW-0812">Transmembrane</keyword>
<dbReference type="RefSeq" id="WP_050053332.1">
    <property type="nucleotide sequence ID" value="NZ_CAQI01000025.1"/>
</dbReference>
<evidence type="ECO:0000256" key="2">
    <source>
        <dbReference type="SAM" id="Phobius"/>
    </source>
</evidence>
<accession>A0A024GXP6</accession>
<feature type="transmembrane region" description="Helical" evidence="2">
    <location>
        <begin position="87"/>
        <end position="107"/>
    </location>
</feature>
<dbReference type="EMBL" id="CAQI01000025">
    <property type="protein sequence ID" value="CCQ44256.1"/>
    <property type="molecule type" value="Genomic_DNA"/>
</dbReference>
<evidence type="ECO:0000313" key="3">
    <source>
        <dbReference type="EMBL" id="CCQ44256.1"/>
    </source>
</evidence>
<protein>
    <submittedName>
        <fullName evidence="3">Uncharacterized protein</fullName>
    </submittedName>
</protein>
<name>A0A024GXP6_9MICC</name>
<dbReference type="STRING" id="861266.ARTSIC4J27_180"/>